<dbReference type="Gene3D" id="3.50.50.60">
    <property type="entry name" value="FAD/NAD(P)-binding domain"/>
    <property type="match status" value="3"/>
</dbReference>
<dbReference type="InterPro" id="IPR036188">
    <property type="entry name" value="FAD/NAD-bd_sf"/>
</dbReference>
<dbReference type="Proteomes" id="UP000005801">
    <property type="component" value="Unassembled WGS sequence"/>
</dbReference>
<evidence type="ECO:0000313" key="3">
    <source>
        <dbReference type="Proteomes" id="UP000005801"/>
    </source>
</evidence>
<evidence type="ECO:0000259" key="1">
    <source>
        <dbReference type="Pfam" id="PF17885"/>
    </source>
</evidence>
<keyword evidence="3" id="KW-1185">Reference proteome</keyword>
<feature type="domain" description="Styrene monooxygenase StyA putative substrate binding" evidence="1">
    <location>
        <begin position="150"/>
        <end position="258"/>
    </location>
</feature>
<reference evidence="2 3" key="1">
    <citation type="submission" date="2007-06" db="EMBL/GenBank/DDBJ databases">
        <authorList>
            <person name="Shimkets L."/>
            <person name="Ferriera S."/>
            <person name="Johnson J."/>
            <person name="Kravitz S."/>
            <person name="Beeson K."/>
            <person name="Sutton G."/>
            <person name="Rogers Y.-H."/>
            <person name="Friedman R."/>
            <person name="Frazier M."/>
            <person name="Venter J.C."/>
        </authorList>
    </citation>
    <scope>NUCLEOTIDE SEQUENCE [LARGE SCALE GENOMIC DNA]</scope>
    <source>
        <strain evidence="2 3">SIR-1</strain>
    </source>
</reference>
<dbReference type="STRING" id="391625.PPSIR1_30741"/>
<dbReference type="InterPro" id="IPR041654">
    <property type="entry name" value="StyA_sbd"/>
</dbReference>
<accession>A6GAG1</accession>
<name>A6GAG1_9BACT</name>
<dbReference type="AlphaFoldDB" id="A6GAG1"/>
<proteinExistence type="predicted"/>
<dbReference type="Pfam" id="PF17885">
    <property type="entry name" value="Smoa_sbd"/>
    <property type="match status" value="1"/>
</dbReference>
<protein>
    <recommendedName>
        <fullName evidence="1">Styrene monooxygenase StyA putative substrate binding domain-containing protein</fullName>
    </recommendedName>
</protein>
<comment type="caution">
    <text evidence="2">The sequence shown here is derived from an EMBL/GenBank/DDBJ whole genome shotgun (WGS) entry which is preliminary data.</text>
</comment>
<dbReference type="EMBL" id="ABCS01000051">
    <property type="protein sequence ID" value="EDM77149.1"/>
    <property type="molecule type" value="Genomic_DNA"/>
</dbReference>
<gene>
    <name evidence="2" type="ORF">PPSIR1_30741</name>
</gene>
<dbReference type="SUPFAM" id="SSF51905">
    <property type="entry name" value="FAD/NAD(P)-binding domain"/>
    <property type="match status" value="1"/>
</dbReference>
<organism evidence="2 3">
    <name type="scientific">Plesiocystis pacifica SIR-1</name>
    <dbReference type="NCBI Taxonomy" id="391625"/>
    <lineage>
        <taxon>Bacteria</taxon>
        <taxon>Pseudomonadati</taxon>
        <taxon>Myxococcota</taxon>
        <taxon>Polyangia</taxon>
        <taxon>Nannocystales</taxon>
        <taxon>Nannocystaceae</taxon>
        <taxon>Plesiocystis</taxon>
    </lineage>
</organism>
<evidence type="ECO:0000313" key="2">
    <source>
        <dbReference type="EMBL" id="EDM77149.1"/>
    </source>
</evidence>
<dbReference type="eggNOG" id="COG0644">
    <property type="taxonomic scope" value="Bacteria"/>
</dbReference>
<sequence length="417" mass="46152">MVDMRKIAIIGAGQAGLQLGFGLLRAGYSVTLCSDKSARELEQAGPRPVTIQFGPSVLLEQALDLCLWRVNPLARVDEVYMSVFAPDGQRLMRIEAELSEPAQSMDLRLKFGRWLRLFADQGGEVAIGRCGVDELERLAQSHDLVVVSAGRGQFTELFAPDPSRCEFDQPQRQVAMFYTRGCDMRVGLDGVEGRQVSRYSIVAGVGEVIMSPFLSRSGEEHHYVQFEAIPDQGMDMFDRKADVGEQYDQAKAWLAQHQAEIHALVERSSLTPEREWVCGRIQPKVREPVGALPSGAVVMGIGDAVIVNDPVMAQGLNSASKWAAHAVQSIQARGDAAFSEAWMRESFEAYWARAQFSNKLTNTVLCPLGPVQQQLLGFASQNPRFAKMFVEGIGQAEVFDPWFWDEDAAKAMMARYA</sequence>
<dbReference type="PRINTS" id="PR00420">
    <property type="entry name" value="RNGMNOXGNASE"/>
</dbReference>